<dbReference type="AlphaFoldDB" id="A0A0C2G788"/>
<feature type="non-terminal residue" evidence="2">
    <location>
        <position position="102"/>
    </location>
</feature>
<gene>
    <name evidence="2" type="ORF">ANCDUO_16997</name>
</gene>
<name>A0A0C2G788_9BILA</name>
<dbReference type="Proteomes" id="UP000054047">
    <property type="component" value="Unassembled WGS sequence"/>
</dbReference>
<keyword evidence="1" id="KW-0812">Transmembrane</keyword>
<keyword evidence="3" id="KW-1185">Reference proteome</keyword>
<accession>A0A0C2G788</accession>
<sequence length="102" mass="12643">MDKERQEMIHTQRPYKYDIFLSEYALHKRSHRVRDRRKVRRRRTKVAKIRRAYALGGCLMFIWLSTHAILLYRRRNEHRSLNEKIPPMSWEEFVQDYLIPGK</sequence>
<proteinExistence type="predicted"/>
<evidence type="ECO:0000313" key="2">
    <source>
        <dbReference type="EMBL" id="KIH52891.1"/>
    </source>
</evidence>
<keyword evidence="1" id="KW-1133">Transmembrane helix</keyword>
<evidence type="ECO:0000256" key="1">
    <source>
        <dbReference type="SAM" id="Phobius"/>
    </source>
</evidence>
<evidence type="ECO:0000313" key="3">
    <source>
        <dbReference type="Proteomes" id="UP000054047"/>
    </source>
</evidence>
<keyword evidence="1" id="KW-0472">Membrane</keyword>
<organism evidence="2 3">
    <name type="scientific">Ancylostoma duodenale</name>
    <dbReference type="NCBI Taxonomy" id="51022"/>
    <lineage>
        <taxon>Eukaryota</taxon>
        <taxon>Metazoa</taxon>
        <taxon>Ecdysozoa</taxon>
        <taxon>Nematoda</taxon>
        <taxon>Chromadorea</taxon>
        <taxon>Rhabditida</taxon>
        <taxon>Rhabditina</taxon>
        <taxon>Rhabditomorpha</taxon>
        <taxon>Strongyloidea</taxon>
        <taxon>Ancylostomatidae</taxon>
        <taxon>Ancylostomatinae</taxon>
        <taxon>Ancylostoma</taxon>
    </lineage>
</organism>
<feature type="transmembrane region" description="Helical" evidence="1">
    <location>
        <begin position="52"/>
        <end position="72"/>
    </location>
</feature>
<dbReference type="OrthoDB" id="5866253at2759"/>
<reference evidence="2 3" key="1">
    <citation type="submission" date="2013-12" db="EMBL/GenBank/DDBJ databases">
        <title>Draft genome of the parsitic nematode Ancylostoma duodenale.</title>
        <authorList>
            <person name="Mitreva M."/>
        </authorList>
    </citation>
    <scope>NUCLEOTIDE SEQUENCE [LARGE SCALE GENOMIC DNA]</scope>
    <source>
        <strain evidence="2 3">Zhejiang</strain>
    </source>
</reference>
<dbReference type="EMBL" id="KN742544">
    <property type="protein sequence ID" value="KIH52891.1"/>
    <property type="molecule type" value="Genomic_DNA"/>
</dbReference>
<protein>
    <submittedName>
        <fullName evidence="2">Uncharacterized protein</fullName>
    </submittedName>
</protein>